<dbReference type="PANTHER" id="PTHR44943">
    <property type="entry name" value="CELLULOSE SYNTHASE OPERON PROTEIN C"/>
    <property type="match status" value="1"/>
</dbReference>
<dbReference type="Pfam" id="PF07719">
    <property type="entry name" value="TPR_2"/>
    <property type="match status" value="1"/>
</dbReference>
<dbReference type="InterPro" id="IPR051685">
    <property type="entry name" value="Ycf3/AcsC/BcsC/TPR_MFPF"/>
</dbReference>
<dbReference type="InterPro" id="IPR013360">
    <property type="entry name" value="Pilus_4_PilW"/>
</dbReference>
<keyword evidence="2 3" id="KW-0802">TPR repeat</keyword>
<dbReference type="InterPro" id="IPR013105">
    <property type="entry name" value="TPR_2"/>
</dbReference>
<accession>A0A497X9J1</accession>
<protein>
    <submittedName>
        <fullName evidence="6">Type IV pilus assembly protein PilF</fullName>
    </submittedName>
</protein>
<keyword evidence="7" id="KW-1185">Reference proteome</keyword>
<comment type="caution">
    <text evidence="6">The sequence shown here is derived from an EMBL/GenBank/DDBJ whole genome shotgun (WGS) entry which is preliminary data.</text>
</comment>
<feature type="region of interest" description="Disordered" evidence="4">
    <location>
        <begin position="22"/>
        <end position="41"/>
    </location>
</feature>
<dbReference type="InterPro" id="IPR019734">
    <property type="entry name" value="TPR_rpt"/>
</dbReference>
<dbReference type="EMBL" id="RCCI01000007">
    <property type="protein sequence ID" value="RLJ62880.1"/>
    <property type="molecule type" value="Genomic_DNA"/>
</dbReference>
<dbReference type="Pfam" id="PF13432">
    <property type="entry name" value="TPR_16"/>
    <property type="match status" value="1"/>
</dbReference>
<sequence>MKRALCLVGLVAGMLLAGCGGGSASRPNEPSAPAKSAGDAARERARLHTDLGMAYLSGGQLTTAFDEARIAINADANYSPAYNLMGLTLMQMQDYPRAEEQLQQALRLAPDDAETNGNMGWFLCQTGRETTSFAYFEVAAKNPMYATPARPLINASLCASRIRDYKRAEDYVNSALRRDPGNVYGQYVQAAVLYQQGRLPEARARLAEVHRQAEPTAASTWLALLIERKSGDREAELRWATQLQRKFADSPEYKKLTQGSFD</sequence>
<proteinExistence type="predicted"/>
<evidence type="ECO:0000256" key="4">
    <source>
        <dbReference type="SAM" id="MobiDB-lite"/>
    </source>
</evidence>
<dbReference type="Gene3D" id="1.25.40.10">
    <property type="entry name" value="Tetratricopeptide repeat domain"/>
    <property type="match status" value="1"/>
</dbReference>
<evidence type="ECO:0000313" key="7">
    <source>
        <dbReference type="Proteomes" id="UP000268908"/>
    </source>
</evidence>
<evidence type="ECO:0000256" key="2">
    <source>
        <dbReference type="ARBA" id="ARBA00022803"/>
    </source>
</evidence>
<dbReference type="NCBIfam" id="TIGR02521">
    <property type="entry name" value="type_IV_pilW"/>
    <property type="match status" value="1"/>
</dbReference>
<reference evidence="6 7" key="1">
    <citation type="submission" date="2018-10" db="EMBL/GenBank/DDBJ databases">
        <title>Genomic Encyclopedia of Type Strains, Phase IV (KMG-IV): sequencing the most valuable type-strain genomes for metagenomic binning, comparative biology and taxonomic classification.</title>
        <authorList>
            <person name="Goeker M."/>
        </authorList>
    </citation>
    <scope>NUCLEOTIDE SEQUENCE [LARGE SCALE GENOMIC DNA]</scope>
    <source>
        <strain evidence="6 7">DSM 26916</strain>
    </source>
</reference>
<dbReference type="PROSITE" id="PS51257">
    <property type="entry name" value="PROKAR_LIPOPROTEIN"/>
    <property type="match status" value="1"/>
</dbReference>
<dbReference type="InterPro" id="IPR011990">
    <property type="entry name" value="TPR-like_helical_dom_sf"/>
</dbReference>
<evidence type="ECO:0000256" key="3">
    <source>
        <dbReference type="PROSITE-ProRule" id="PRU00339"/>
    </source>
</evidence>
<feature type="chain" id="PRO_5019790594" evidence="5">
    <location>
        <begin position="18"/>
        <end position="262"/>
    </location>
</feature>
<dbReference type="OrthoDB" id="9814042at2"/>
<dbReference type="PANTHER" id="PTHR44943:SF5">
    <property type="entry name" value="BLL7697 PROTEIN"/>
    <property type="match status" value="1"/>
</dbReference>
<dbReference type="SMART" id="SM00028">
    <property type="entry name" value="TPR"/>
    <property type="match status" value="3"/>
</dbReference>
<name>A0A497X9J1_9PROT</name>
<keyword evidence="5" id="KW-0732">Signal</keyword>
<dbReference type="RefSeq" id="WP_121243182.1">
    <property type="nucleotide sequence ID" value="NZ_BHVV01000008.1"/>
</dbReference>
<dbReference type="PROSITE" id="PS50293">
    <property type="entry name" value="TPR_REGION"/>
    <property type="match status" value="1"/>
</dbReference>
<dbReference type="AlphaFoldDB" id="A0A497X9J1"/>
<evidence type="ECO:0000313" key="6">
    <source>
        <dbReference type="EMBL" id="RLJ62880.1"/>
    </source>
</evidence>
<evidence type="ECO:0000256" key="1">
    <source>
        <dbReference type="ARBA" id="ARBA00022737"/>
    </source>
</evidence>
<feature type="signal peptide" evidence="5">
    <location>
        <begin position="1"/>
        <end position="17"/>
    </location>
</feature>
<evidence type="ECO:0000256" key="5">
    <source>
        <dbReference type="SAM" id="SignalP"/>
    </source>
</evidence>
<dbReference type="PROSITE" id="PS50005">
    <property type="entry name" value="TPR"/>
    <property type="match status" value="1"/>
</dbReference>
<dbReference type="SUPFAM" id="SSF48452">
    <property type="entry name" value="TPR-like"/>
    <property type="match status" value="1"/>
</dbReference>
<gene>
    <name evidence="6" type="ORF">DFR35_2702</name>
</gene>
<feature type="repeat" description="TPR" evidence="3">
    <location>
        <begin position="79"/>
        <end position="112"/>
    </location>
</feature>
<dbReference type="Proteomes" id="UP000268908">
    <property type="component" value="Unassembled WGS sequence"/>
</dbReference>
<organism evidence="6 7">
    <name type="scientific">Sulfurisoma sediminicola</name>
    <dbReference type="NCBI Taxonomy" id="1381557"/>
    <lineage>
        <taxon>Bacteria</taxon>
        <taxon>Pseudomonadati</taxon>
        <taxon>Pseudomonadota</taxon>
        <taxon>Betaproteobacteria</taxon>
        <taxon>Nitrosomonadales</taxon>
        <taxon>Sterolibacteriaceae</taxon>
        <taxon>Sulfurisoma</taxon>
    </lineage>
</organism>
<keyword evidence="1" id="KW-0677">Repeat</keyword>